<dbReference type="PANTHER" id="PTHR44240">
    <property type="entry name" value="DNAJ DOMAIN (PROKARYOTIC HEAT SHOCK PROTEIN)-RELATED"/>
    <property type="match status" value="1"/>
</dbReference>
<organism evidence="2 3">
    <name type="scientific">Klugiella xanthotipulae</name>
    <dbReference type="NCBI Taxonomy" id="244735"/>
    <lineage>
        <taxon>Bacteria</taxon>
        <taxon>Bacillati</taxon>
        <taxon>Actinomycetota</taxon>
        <taxon>Actinomycetes</taxon>
        <taxon>Micrococcales</taxon>
        <taxon>Microbacteriaceae</taxon>
        <taxon>Klugiella</taxon>
    </lineage>
</organism>
<proteinExistence type="predicted"/>
<evidence type="ECO:0000313" key="2">
    <source>
        <dbReference type="EMBL" id="TQM65565.1"/>
    </source>
</evidence>
<dbReference type="CDD" id="cd06257">
    <property type="entry name" value="DnaJ"/>
    <property type="match status" value="1"/>
</dbReference>
<dbReference type="InterPro" id="IPR001623">
    <property type="entry name" value="DnaJ_domain"/>
</dbReference>
<gene>
    <name evidence="2" type="ORF">FB466_0370</name>
</gene>
<dbReference type="RefSeq" id="WP_141915362.1">
    <property type="nucleotide sequence ID" value="NZ_BAAAYS010000012.1"/>
</dbReference>
<dbReference type="Proteomes" id="UP000318331">
    <property type="component" value="Unassembled WGS sequence"/>
</dbReference>
<dbReference type="PANTHER" id="PTHR44240:SF10">
    <property type="entry name" value="J DOMAIN-CONTAINING PROTEIN"/>
    <property type="match status" value="1"/>
</dbReference>
<feature type="domain" description="J" evidence="1">
    <location>
        <begin position="9"/>
        <end position="70"/>
    </location>
</feature>
<dbReference type="Gene3D" id="1.10.287.110">
    <property type="entry name" value="DnaJ domain"/>
    <property type="match status" value="1"/>
</dbReference>
<evidence type="ECO:0000259" key="1">
    <source>
        <dbReference type="PROSITE" id="PS50076"/>
    </source>
</evidence>
<dbReference type="OrthoDB" id="5242140at2"/>
<name>A0A543I4P8_9MICO</name>
<dbReference type="SUPFAM" id="SSF46565">
    <property type="entry name" value="Chaperone J-domain"/>
    <property type="match status" value="1"/>
</dbReference>
<evidence type="ECO:0000313" key="3">
    <source>
        <dbReference type="Proteomes" id="UP000318331"/>
    </source>
</evidence>
<dbReference type="SMART" id="SM00271">
    <property type="entry name" value="DnaJ"/>
    <property type="match status" value="1"/>
</dbReference>
<dbReference type="InterPro" id="IPR036869">
    <property type="entry name" value="J_dom_sf"/>
</dbReference>
<accession>A0A543I4P8</accession>
<keyword evidence="3" id="KW-1185">Reference proteome</keyword>
<reference evidence="2 3" key="1">
    <citation type="submission" date="2019-06" db="EMBL/GenBank/DDBJ databases">
        <title>Sequencing the genomes of 1000 actinobacteria strains.</title>
        <authorList>
            <person name="Klenk H.-P."/>
        </authorList>
    </citation>
    <scope>NUCLEOTIDE SEQUENCE [LARGE SCALE GENOMIC DNA]</scope>
    <source>
        <strain evidence="2 3">DSM 18031</strain>
    </source>
</reference>
<dbReference type="PROSITE" id="PS50076">
    <property type="entry name" value="DNAJ_2"/>
    <property type="match status" value="1"/>
</dbReference>
<dbReference type="Pfam" id="PF00226">
    <property type="entry name" value="DnaJ"/>
    <property type="match status" value="1"/>
</dbReference>
<sequence length="301" mass="31632">MTDSIAAPTPYEVLGVPASVSPSDLRVAYRRMLRLTHPDTGGDPAQFLAVQSAWERVGDEEARAAYDRGYTLPGSGDAAGCARRAPGGGSALRARSFGVAGGLARDEYARLVADWGGAAGRNPLDPAVVRSAPPELRAVLAMALAQEETEQLVLHLGMGYIAWHEVAVTGAEPLNHVVLGPSGLYGLRSADWGRGVSVVRGDVAGEGISVDEHPLADLARQCGLLGRSLGVRFTAPVLVVPDAALAEPIVMITHGPRAGAIVVRRSLLPRVLRDGVHGAERVSIGRVYDLRTRLLAGLRTL</sequence>
<dbReference type="AlphaFoldDB" id="A0A543I4P8"/>
<protein>
    <submittedName>
        <fullName evidence="2">DnaJ-like protein</fullName>
    </submittedName>
</protein>
<dbReference type="EMBL" id="VFPN01000001">
    <property type="protein sequence ID" value="TQM65565.1"/>
    <property type="molecule type" value="Genomic_DNA"/>
</dbReference>
<dbReference type="InterPro" id="IPR052276">
    <property type="entry name" value="Diphthamide-biosynth_chaperone"/>
</dbReference>
<comment type="caution">
    <text evidence="2">The sequence shown here is derived from an EMBL/GenBank/DDBJ whole genome shotgun (WGS) entry which is preliminary data.</text>
</comment>